<keyword evidence="3" id="KW-0732">Signal</keyword>
<feature type="chain" id="PRO_5015999188" evidence="3">
    <location>
        <begin position="23"/>
        <end position="1126"/>
    </location>
</feature>
<evidence type="ECO:0000256" key="1">
    <source>
        <dbReference type="ARBA" id="ARBA00022723"/>
    </source>
</evidence>
<keyword evidence="1" id="KW-0479">Metal-binding</keyword>
<feature type="domain" description="PilY1 beta-propeller" evidence="4">
    <location>
        <begin position="540"/>
        <end position="920"/>
    </location>
</feature>
<evidence type="ECO:0000313" key="6">
    <source>
        <dbReference type="Proteomes" id="UP000244892"/>
    </source>
</evidence>
<keyword evidence="6" id="KW-1185">Reference proteome</keyword>
<dbReference type="SUPFAM" id="SSF49899">
    <property type="entry name" value="Concanavalin A-like lectins/glucanases"/>
    <property type="match status" value="1"/>
</dbReference>
<evidence type="ECO:0000313" key="5">
    <source>
        <dbReference type="EMBL" id="AWI52315.1"/>
    </source>
</evidence>
<feature type="signal peptide" evidence="3">
    <location>
        <begin position="1"/>
        <end position="22"/>
    </location>
</feature>
<proteinExistence type="predicted"/>
<dbReference type="GO" id="GO:0046872">
    <property type="term" value="F:metal ion binding"/>
    <property type="evidence" value="ECO:0007669"/>
    <property type="project" value="UniProtKB-KW"/>
</dbReference>
<keyword evidence="2" id="KW-0106">Calcium</keyword>
<dbReference type="Proteomes" id="UP000244892">
    <property type="component" value="Chromosome"/>
</dbReference>
<dbReference type="EMBL" id="CP029210">
    <property type="protein sequence ID" value="AWI52315.1"/>
    <property type="molecule type" value="Genomic_DNA"/>
</dbReference>
<dbReference type="OrthoDB" id="7156875at2"/>
<dbReference type="Pfam" id="PF05567">
    <property type="entry name" value="T4P_PilY1"/>
    <property type="match status" value="1"/>
</dbReference>
<dbReference type="RefSeq" id="WP_109034218.1">
    <property type="nucleotide sequence ID" value="NZ_CP029210.1"/>
</dbReference>
<organism evidence="5 6">
    <name type="scientific">Aquabacterium olei</name>
    <dbReference type="NCBI Taxonomy" id="1296669"/>
    <lineage>
        <taxon>Bacteria</taxon>
        <taxon>Pseudomonadati</taxon>
        <taxon>Pseudomonadota</taxon>
        <taxon>Betaproteobacteria</taxon>
        <taxon>Burkholderiales</taxon>
        <taxon>Aquabacterium</taxon>
    </lineage>
</organism>
<gene>
    <name evidence="5" type="ORF">DEH84_01855</name>
</gene>
<name>A0A2U8FMS4_9BURK</name>
<sequence>MAWHPSALRPVALCIAALWPLAANTQLVISDTLTGATSAYLWRSLGGACLTAGTYASGSTRIPGCNGHPSYSGTVQVGGVAGRLPDPVGQGALRLTNGDTVRDGRNSADQTGSVVSDFTFPSSQGLQVTFTSVTYGGNGYGGTTTTPGPGADGLAFFLMDGSRPASDGEGAYGGSLGYSCSNNKYNADGVRGGYIGLGIDEFGNFSNPDDTSASGPGFRPRSIVLRGGGSITWGWLNASYSAYYPSWLSADERSEAVRNTCKSGKLWDYDRRSWWGGRLAPAETTQPVLTYPHIARSDLPSTQPIANQQVVSLPTRGNAIPITYSLKITQNGRLSLSYSYNGGAPTPVLTDQAITASNGPLPSTFRFGFSASTGGGSNVHEITCFKAEQMATSSSSAGVNAQQASRVQAGTQVYLAYYHATNNWGQLTANSLLYDSTTDSISLATTANWDAHCVLTGGTCQATGGTTVTAQGPSSRALLTWNGTQGIPFQWTNLTTAQRTALTAGDATATSSRLSYLRGDRSQEITASGTGTFRTRTGVLGDIQNASPTWVGPPTTNYPDTWRDRLTGTQGVEANYSTFQSTYATRPHVVYAGSNDGWLHGFRAGANDAAGNFSTATTANDGREVLGYMPAQVLNTIHSTTASLSYASPSYIDNAYVDATPGTGEIFYKGAWRTWLVGGLGGGGNATGQIASRTATGTGTIYALDVTNPANFSEANAASLVIGEWTSANLTCANVATGCGNNLGNTYGTPIIRRLHNGEWALIFGNGRNSANGVAGIFVVTFNATSGAPTVRFLSTGYGPSRDPQGASGKNGIAFVSSADLDGDRITDYIYAGDVFGYVWRFDLTSSTASDWAARSTPVFSTGGLPITTRVNVSSALSTTGAPRVILNLGTGQVFPQTATAGATHASGTQYLFGVWDADMTRWNDIGTTARYAALTGATAYPTVAASELVTQTITAVSGTNGEVNGYRAVSRAAVCWRGSTVCGSEAASNNHMGWRMALPGTNEQVVFNPVMFNSLMVVNTLIPAVDQPLSCTTTASAGFTMAVQADTGAAPATSFFNALVPSSVAVPTNTGIGGVGLNGTGSPSFVTTKGRTVLVQQNNRGTGTAVEVTPSASGKGKRVNWIRLR</sequence>
<dbReference type="KEGG" id="aon:DEH84_01855"/>
<dbReference type="Gene3D" id="2.60.120.200">
    <property type="match status" value="1"/>
</dbReference>
<evidence type="ECO:0000259" key="4">
    <source>
        <dbReference type="Pfam" id="PF05567"/>
    </source>
</evidence>
<reference evidence="5 6" key="1">
    <citation type="submission" date="2018-05" db="EMBL/GenBank/DDBJ databases">
        <title>complete genome sequence of Aquabacterium olei NBRC 110486.</title>
        <authorList>
            <person name="Tang B."/>
            <person name="Chang J."/>
            <person name="Zhang L."/>
            <person name="Yang H."/>
        </authorList>
    </citation>
    <scope>NUCLEOTIDE SEQUENCE [LARGE SCALE GENOMIC DNA]</scope>
    <source>
        <strain evidence="5 6">NBRC 110486</strain>
    </source>
</reference>
<dbReference type="AlphaFoldDB" id="A0A2U8FMS4"/>
<evidence type="ECO:0000256" key="2">
    <source>
        <dbReference type="ARBA" id="ARBA00022837"/>
    </source>
</evidence>
<accession>A0A2U8FMS4</accession>
<evidence type="ECO:0000256" key="3">
    <source>
        <dbReference type="SAM" id="SignalP"/>
    </source>
</evidence>
<dbReference type="InterPro" id="IPR008707">
    <property type="entry name" value="B-propeller_PilY1"/>
</dbReference>
<dbReference type="InterPro" id="IPR013320">
    <property type="entry name" value="ConA-like_dom_sf"/>
</dbReference>
<protein>
    <submittedName>
        <fullName evidence="5">Pilus assembly protein PilY</fullName>
    </submittedName>
</protein>